<dbReference type="SFLD" id="SFLDS00019">
    <property type="entry name" value="Glutathione_Transferase_(cytos"/>
    <property type="match status" value="1"/>
</dbReference>
<sequence>MNSPHLSRGAKQPPPPRGSKLRVYSNRFCPYSQRVILVLDAKKIPYDIVNINLSSKPDWLYDKVPNGKVPALETENGDILYESLIIVDYLDERYSQYPLHPKDPLQKAKDRILIERFNKVISTMYRVMMNVGRISLDDDEAISNGLTTFENELGDRVGPFFGGSKPGMLDFMIWPWCERADILKLFGNQHLLKKDKYKKLMEWRTRMTEETTVKKSLLDSEFHIKYLQSYRAGMPDYDLILNSK</sequence>
<dbReference type="SUPFAM" id="SSF47616">
    <property type="entry name" value="GST C-terminal domain-like"/>
    <property type="match status" value="1"/>
</dbReference>
<dbReference type="AlphaFoldDB" id="A0A1P8PEV8"/>
<dbReference type="GO" id="GO:0005737">
    <property type="term" value="C:cytoplasm"/>
    <property type="evidence" value="ECO:0007669"/>
    <property type="project" value="InterPro"/>
</dbReference>
<keyword evidence="2" id="KW-0560">Oxidoreductase</keyword>
<dbReference type="PANTHER" id="PTHR43968:SF6">
    <property type="entry name" value="GLUTATHIONE S-TRANSFERASE OMEGA"/>
    <property type="match status" value="1"/>
</dbReference>
<dbReference type="InterPro" id="IPR010987">
    <property type="entry name" value="Glutathione-S-Trfase_C-like"/>
</dbReference>
<evidence type="ECO:0000259" key="3">
    <source>
        <dbReference type="PROSITE" id="PS50404"/>
    </source>
</evidence>
<protein>
    <submittedName>
        <fullName evidence="5">Putative glutathione S-transferase omega class member 4</fullName>
    </submittedName>
</protein>
<evidence type="ECO:0000313" key="5">
    <source>
        <dbReference type="EMBL" id="APX61043.1"/>
    </source>
</evidence>
<dbReference type="InterPro" id="IPR036249">
    <property type="entry name" value="Thioredoxin-like_sf"/>
</dbReference>
<dbReference type="GO" id="GO:0045174">
    <property type="term" value="F:glutathione dehydrogenase (ascorbate) activity"/>
    <property type="evidence" value="ECO:0007669"/>
    <property type="project" value="TreeGrafter"/>
</dbReference>
<keyword evidence="5" id="KW-0808">Transferase</keyword>
<dbReference type="FunFam" id="3.40.30.10:FF:000123">
    <property type="entry name" value="Glutathione transferase o1"/>
    <property type="match status" value="1"/>
</dbReference>
<reference evidence="5" key="2">
    <citation type="submission" date="2016-01" db="EMBL/GenBank/DDBJ databases">
        <authorList>
            <person name="Oliw E.H."/>
        </authorList>
    </citation>
    <scope>NUCLEOTIDE SEQUENCE</scope>
</reference>
<proteinExistence type="evidence at transcript level"/>
<dbReference type="GO" id="GO:0004364">
    <property type="term" value="F:glutathione transferase activity"/>
    <property type="evidence" value="ECO:0007669"/>
    <property type="project" value="InterPro"/>
</dbReference>
<dbReference type="SFLD" id="SFLDG00358">
    <property type="entry name" value="Main_(cytGST)"/>
    <property type="match status" value="1"/>
</dbReference>
<dbReference type="SUPFAM" id="SSF52833">
    <property type="entry name" value="Thioredoxin-like"/>
    <property type="match status" value="1"/>
</dbReference>
<comment type="similarity">
    <text evidence="1">Belongs to the GST superfamily. Omega family.</text>
</comment>
<accession>A0A1P8PEV8</accession>
<dbReference type="Pfam" id="PF13410">
    <property type="entry name" value="GST_C_2"/>
    <property type="match status" value="1"/>
</dbReference>
<evidence type="ECO:0000256" key="1">
    <source>
        <dbReference type="ARBA" id="ARBA00011067"/>
    </source>
</evidence>
<dbReference type="GO" id="GO:0006749">
    <property type="term" value="P:glutathione metabolic process"/>
    <property type="evidence" value="ECO:0007669"/>
    <property type="project" value="TreeGrafter"/>
</dbReference>
<dbReference type="OrthoDB" id="4951845at2759"/>
<dbReference type="RefSeq" id="XP_074026219.1">
    <property type="nucleotide sequence ID" value="XM_074170118.1"/>
</dbReference>
<dbReference type="Gene3D" id="3.40.30.10">
    <property type="entry name" value="Glutaredoxin"/>
    <property type="match status" value="1"/>
</dbReference>
<name>A0A1P8PEV8_LEPDE</name>
<dbReference type="PROSITE" id="PS50404">
    <property type="entry name" value="GST_NTER"/>
    <property type="match status" value="1"/>
</dbReference>
<dbReference type="InterPro" id="IPR040079">
    <property type="entry name" value="Glutathione_S-Trfase"/>
</dbReference>
<dbReference type="PANTHER" id="PTHR43968">
    <property type="match status" value="1"/>
</dbReference>
<dbReference type="PROSITE" id="PS50405">
    <property type="entry name" value="GST_CTER"/>
    <property type="match status" value="1"/>
</dbReference>
<dbReference type="InterPro" id="IPR036282">
    <property type="entry name" value="Glutathione-S-Trfase_C_sf"/>
</dbReference>
<dbReference type="Gene3D" id="1.20.1050.10">
    <property type="match status" value="1"/>
</dbReference>
<evidence type="ECO:0000256" key="2">
    <source>
        <dbReference type="ARBA" id="ARBA00023002"/>
    </source>
</evidence>
<reference evidence="5" key="1">
    <citation type="journal article" date="2016" name="Pestic. Biochem. Physiol.">
        <title>Identification of glutathione S-transferase genes in Leptinotarsa decemlineata and their expression patterns under stress of three insecticides.</title>
        <authorList>
            <person name="Han J.B."/>
            <person name="Li G.Q."/>
            <person name="Wan P.J."/>
            <person name="Zhu T.T."/>
            <person name="Meng Q.W."/>
        </authorList>
    </citation>
    <scope>NUCLEOTIDE SEQUENCE</scope>
</reference>
<dbReference type="InterPro" id="IPR004045">
    <property type="entry name" value="Glutathione_S-Trfase_N"/>
</dbReference>
<dbReference type="FunFam" id="1.20.1050.10:FF:000009">
    <property type="entry name" value="Glutathione S-transferase omega-1"/>
    <property type="match status" value="1"/>
</dbReference>
<dbReference type="InterPro" id="IPR005442">
    <property type="entry name" value="GST_omega"/>
</dbReference>
<feature type="domain" description="GST C-terminal" evidence="4">
    <location>
        <begin position="103"/>
        <end position="227"/>
    </location>
</feature>
<dbReference type="PRINTS" id="PR01625">
    <property type="entry name" value="GSTRNSFRASEO"/>
</dbReference>
<dbReference type="GeneID" id="111501821"/>
<feature type="domain" description="GST N-terminal" evidence="3">
    <location>
        <begin position="19"/>
        <end position="98"/>
    </location>
</feature>
<dbReference type="EMBL" id="KU522324">
    <property type="protein sequence ID" value="APX61043.1"/>
    <property type="molecule type" value="mRNA"/>
</dbReference>
<organism evidence="5">
    <name type="scientific">Leptinotarsa decemlineata</name>
    <name type="common">Colorado potato beetle</name>
    <name type="synonym">Doryphora decemlineata</name>
    <dbReference type="NCBI Taxonomy" id="7539"/>
    <lineage>
        <taxon>Eukaryota</taxon>
        <taxon>Metazoa</taxon>
        <taxon>Ecdysozoa</taxon>
        <taxon>Arthropoda</taxon>
        <taxon>Hexapoda</taxon>
        <taxon>Insecta</taxon>
        <taxon>Pterygota</taxon>
        <taxon>Neoptera</taxon>
        <taxon>Endopterygota</taxon>
        <taxon>Coleoptera</taxon>
        <taxon>Polyphaga</taxon>
        <taxon>Cucujiformia</taxon>
        <taxon>Chrysomeloidea</taxon>
        <taxon>Chrysomelidae</taxon>
        <taxon>Chrysomelinae</taxon>
        <taxon>Doryphorini</taxon>
        <taxon>Leptinotarsa</taxon>
    </lineage>
</organism>
<dbReference type="InterPro" id="IPR050983">
    <property type="entry name" value="GST_Omega/HSP26"/>
</dbReference>
<evidence type="ECO:0000259" key="4">
    <source>
        <dbReference type="PROSITE" id="PS50405"/>
    </source>
</evidence>
<dbReference type="Pfam" id="PF13417">
    <property type="entry name" value="GST_N_3"/>
    <property type="match status" value="1"/>
</dbReference>